<evidence type="ECO:0000256" key="5">
    <source>
        <dbReference type="PROSITE-ProRule" id="PRU01191"/>
    </source>
</evidence>
<evidence type="ECO:0008006" key="8">
    <source>
        <dbReference type="Google" id="ProtNLM"/>
    </source>
</evidence>
<dbReference type="PANTHER" id="PTHR31636">
    <property type="entry name" value="OSJNBA0084A10.13 PROTEIN-RELATED"/>
    <property type="match status" value="1"/>
</dbReference>
<evidence type="ECO:0000313" key="6">
    <source>
        <dbReference type="EMBL" id="CAI0467013.1"/>
    </source>
</evidence>
<comment type="caution">
    <text evidence="6">The sequence shown here is derived from an EMBL/GenBank/DDBJ whole genome shotgun (WGS) entry which is preliminary data.</text>
</comment>
<evidence type="ECO:0000313" key="7">
    <source>
        <dbReference type="Proteomes" id="UP001154282"/>
    </source>
</evidence>
<comment type="caution">
    <text evidence="5">Lacks conserved residue(s) required for the propagation of feature annotation.</text>
</comment>
<evidence type="ECO:0000256" key="4">
    <source>
        <dbReference type="ARBA" id="ARBA00023242"/>
    </source>
</evidence>
<dbReference type="GO" id="GO:0005634">
    <property type="term" value="C:nucleus"/>
    <property type="evidence" value="ECO:0007669"/>
    <property type="project" value="UniProtKB-SubCell"/>
</dbReference>
<feature type="region of interest" description="SAW" evidence="5">
    <location>
        <begin position="62"/>
        <end position="138"/>
    </location>
</feature>
<name>A0AAV0P863_9ROSI</name>
<comment type="similarity">
    <text evidence="5">Belongs to the GRAS family.</text>
</comment>
<keyword evidence="7" id="KW-1185">Reference proteome</keyword>
<comment type="subcellular location">
    <subcellularLocation>
        <location evidence="1">Nucleus</location>
    </subcellularLocation>
</comment>
<dbReference type="AlphaFoldDB" id="A0AAV0P863"/>
<evidence type="ECO:0000256" key="2">
    <source>
        <dbReference type="ARBA" id="ARBA00023015"/>
    </source>
</evidence>
<dbReference type="Pfam" id="PF03514">
    <property type="entry name" value="GRAS"/>
    <property type="match status" value="1"/>
</dbReference>
<protein>
    <recommendedName>
        <fullName evidence="8">DELLA protein</fullName>
    </recommendedName>
</protein>
<evidence type="ECO:0000256" key="3">
    <source>
        <dbReference type="ARBA" id="ARBA00023163"/>
    </source>
</evidence>
<dbReference type="PROSITE" id="PS50985">
    <property type="entry name" value="GRAS"/>
    <property type="match status" value="1"/>
</dbReference>
<gene>
    <name evidence="6" type="ORF">LITE_LOCUS37278</name>
</gene>
<keyword evidence="3" id="KW-0804">Transcription</keyword>
<dbReference type="EMBL" id="CAMGYJ010000008">
    <property type="protein sequence ID" value="CAI0467013.1"/>
    <property type="molecule type" value="Genomic_DNA"/>
</dbReference>
<reference evidence="6" key="1">
    <citation type="submission" date="2022-08" db="EMBL/GenBank/DDBJ databases">
        <authorList>
            <person name="Gutierrez-Valencia J."/>
        </authorList>
    </citation>
    <scope>NUCLEOTIDE SEQUENCE</scope>
</reference>
<organism evidence="6 7">
    <name type="scientific">Linum tenue</name>
    <dbReference type="NCBI Taxonomy" id="586396"/>
    <lineage>
        <taxon>Eukaryota</taxon>
        <taxon>Viridiplantae</taxon>
        <taxon>Streptophyta</taxon>
        <taxon>Embryophyta</taxon>
        <taxon>Tracheophyta</taxon>
        <taxon>Spermatophyta</taxon>
        <taxon>Magnoliopsida</taxon>
        <taxon>eudicotyledons</taxon>
        <taxon>Gunneridae</taxon>
        <taxon>Pentapetalae</taxon>
        <taxon>rosids</taxon>
        <taxon>fabids</taxon>
        <taxon>Malpighiales</taxon>
        <taxon>Linaceae</taxon>
        <taxon>Linum</taxon>
    </lineage>
</organism>
<accession>A0AAV0P863</accession>
<proteinExistence type="inferred from homology"/>
<evidence type="ECO:0000256" key="1">
    <source>
        <dbReference type="ARBA" id="ARBA00004123"/>
    </source>
</evidence>
<keyword evidence="4" id="KW-0539">Nucleus</keyword>
<dbReference type="Proteomes" id="UP001154282">
    <property type="component" value="Unassembled WGS sequence"/>
</dbReference>
<dbReference type="InterPro" id="IPR005202">
    <property type="entry name" value="TF_GRAS"/>
</dbReference>
<keyword evidence="2" id="KW-0805">Transcription regulation</keyword>
<sequence length="139" mass="15488">MVVTEVEGNQNSVAFVSRFVETLFFASAYFDCLEKCLGGQDEPLRGFAESTLMGEGSKIVLAIEGPERIIRNMKVDVWRTYFQRFGMAEAKLSSSSLYQAELVAKRLPSWSPCTVGMDGKSLIVGWKGMPIKSVTAWKF</sequence>